<evidence type="ECO:0000313" key="2">
    <source>
        <dbReference type="EMBL" id="RDB31622.1"/>
    </source>
</evidence>
<feature type="transmembrane region" description="Helical" evidence="1">
    <location>
        <begin position="6"/>
        <end position="26"/>
    </location>
</feature>
<reference evidence="2 3" key="1">
    <citation type="submission" date="2018-07" db="EMBL/GenBank/DDBJ databases">
        <title>Comparative genomics of the Candidatus Parilichlamydiaceae reveals evidence of convergent evolution and genome reduction in the phylum Chlamydiae.</title>
        <authorList>
            <person name="Taylor-Brown A."/>
            <person name="Polkinghorne A."/>
        </authorList>
    </citation>
    <scope>NUCLEOTIDE SEQUENCE [LARGE SCALE GENOMIC DNA]</scope>
    <source>
        <strain evidence="2 3">Hat2</strain>
    </source>
</reference>
<gene>
    <name evidence="2" type="ORF">HAT2_00233</name>
</gene>
<keyword evidence="1" id="KW-0812">Transmembrane</keyword>
<evidence type="ECO:0000256" key="1">
    <source>
        <dbReference type="SAM" id="Phobius"/>
    </source>
</evidence>
<keyword evidence="3" id="KW-1185">Reference proteome</keyword>
<proteinExistence type="predicted"/>
<name>A0A369KDD8_9BACT</name>
<keyword evidence="1" id="KW-0472">Membrane</keyword>
<dbReference type="EMBL" id="QQBG01000010">
    <property type="protein sequence ID" value="RDB31622.1"/>
    <property type="molecule type" value="Genomic_DNA"/>
</dbReference>
<organism evidence="2 3">
    <name type="scientific">Candidatus Similichlamydia laticola</name>
    <dbReference type="NCBI Taxonomy" id="2170265"/>
    <lineage>
        <taxon>Bacteria</taxon>
        <taxon>Pseudomonadati</taxon>
        <taxon>Chlamydiota</taxon>
        <taxon>Chlamydiia</taxon>
        <taxon>Parachlamydiales</taxon>
        <taxon>Candidatus Parilichlamydiaceae</taxon>
        <taxon>Candidatus Similichlamydia</taxon>
    </lineage>
</organism>
<comment type="caution">
    <text evidence="2">The sequence shown here is derived from an EMBL/GenBank/DDBJ whole genome shotgun (WGS) entry which is preliminary data.</text>
</comment>
<sequence length="54" mass="6315">MLPSLLFFEGKALLFVISSWLFFPLVLRNFKAVYCMIRAVYVSLFCRCLTLFVS</sequence>
<dbReference type="Proteomes" id="UP000253816">
    <property type="component" value="Unassembled WGS sequence"/>
</dbReference>
<keyword evidence="1" id="KW-1133">Transmembrane helix</keyword>
<accession>A0A369KDD8</accession>
<protein>
    <submittedName>
        <fullName evidence="2">Uncharacterized protein</fullName>
    </submittedName>
</protein>
<dbReference type="AlphaFoldDB" id="A0A369KDD8"/>
<evidence type="ECO:0000313" key="3">
    <source>
        <dbReference type="Proteomes" id="UP000253816"/>
    </source>
</evidence>